<proteinExistence type="predicted"/>
<sequence>MYNQPARSAAPALGPQVAKRLASSTAGAKQTPRQGRKGHLYGPQPSHPAVTPEEAVRITKRRIAKAERDERMDITLALTPVKTYMGGFTRPRDLRSSNWFPGGRYADMGKVYEAPPDAAYEPHTVFLLESRHPVRHGVGRVDTYDHVVGVCREGDFEAVLQRYNSERAPGEERESMDNARWPWVPQYQLKRTKWWADGENPKQIMADLLGEAGVDGAYLDESLAEFAEDVDAHLNVEDPHQPMSKKQRAELLAQATSEAAMFAKPSAPVGARAFHTSAVARGAHSYNEDHVVPNFYVKHKRSKNPEASAATPPSSATSQDPQTEVIVESHGSLMDQLSDSILSGDLAASTMRRLKSKTPHEHFNEDGILVHPSGFVIPTPGEAEVPRSEKRIRDINLQTAAVAERVKEEGSYSDINAHTRLQENKVPYEVIEEDGTVSHPSGFVPPTAAHEFKYSDSSSVDNHVQDAVQRQRRRATTIHLSEAEAEKRQKKSDAMFSMDEDDAELIAELKAGLKEAAGKSNGGNQKRGIHTSAVARAQEVPHFQSFSTGVEDRSPPPHLAGAAHKPIPVEKVFQAGKAPKSGVPVTAPVRKVSAETQALRDRYLPTLAENPFWRPLLSVTMSTRPLATTLARLSRARPRGMPFYAAVNNDDRKTHESFPARIRNMRLDRMESLTVDMAELLAGARGGFIGIRFTPQDKGRGIGGEGLEKPLPKESRTIKIGVGNWYKHADDVKEAFKLDAAERVGQVGVGLSDIGETFDVSGLDDHGRRVHDQTGEVIPWRASKPMSQLSFMEDYQGLEADASEEDDASDLIKNWKNENEVRRQAKLKRQEIAREHGHEIASHLAQRHRSVINP</sequence>
<protein>
    <submittedName>
        <fullName evidence="2">Uncharacterized protein</fullName>
    </submittedName>
</protein>
<feature type="region of interest" description="Disordered" evidence="1">
    <location>
        <begin position="1"/>
        <end position="54"/>
    </location>
</feature>
<evidence type="ECO:0000256" key="1">
    <source>
        <dbReference type="SAM" id="MobiDB-lite"/>
    </source>
</evidence>
<gene>
    <name evidence="2" type="ORF">FIBSPDRAFT_859109</name>
</gene>
<organism evidence="2 3">
    <name type="scientific">Athelia psychrophila</name>
    <dbReference type="NCBI Taxonomy" id="1759441"/>
    <lineage>
        <taxon>Eukaryota</taxon>
        <taxon>Fungi</taxon>
        <taxon>Dikarya</taxon>
        <taxon>Basidiomycota</taxon>
        <taxon>Agaricomycotina</taxon>
        <taxon>Agaricomycetes</taxon>
        <taxon>Agaricomycetidae</taxon>
        <taxon>Atheliales</taxon>
        <taxon>Atheliaceae</taxon>
        <taxon>Athelia</taxon>
    </lineage>
</organism>
<dbReference type="Proteomes" id="UP000076532">
    <property type="component" value="Unassembled WGS sequence"/>
</dbReference>
<keyword evidence="3" id="KW-1185">Reference proteome</keyword>
<feature type="compositionally biased region" description="Low complexity" evidence="1">
    <location>
        <begin position="307"/>
        <end position="318"/>
    </location>
</feature>
<evidence type="ECO:0000313" key="2">
    <source>
        <dbReference type="EMBL" id="KZP22881.1"/>
    </source>
</evidence>
<accession>A0A166LEW7</accession>
<dbReference type="OrthoDB" id="3258969at2759"/>
<name>A0A166LEW7_9AGAM</name>
<evidence type="ECO:0000313" key="3">
    <source>
        <dbReference type="Proteomes" id="UP000076532"/>
    </source>
</evidence>
<feature type="region of interest" description="Disordered" evidence="1">
    <location>
        <begin position="302"/>
        <end position="322"/>
    </location>
</feature>
<feature type="compositionally biased region" description="Polar residues" evidence="1">
    <location>
        <begin position="22"/>
        <end position="33"/>
    </location>
</feature>
<reference evidence="2 3" key="1">
    <citation type="journal article" date="2016" name="Mol. Biol. Evol.">
        <title>Comparative Genomics of Early-Diverging Mushroom-Forming Fungi Provides Insights into the Origins of Lignocellulose Decay Capabilities.</title>
        <authorList>
            <person name="Nagy L.G."/>
            <person name="Riley R."/>
            <person name="Tritt A."/>
            <person name="Adam C."/>
            <person name="Daum C."/>
            <person name="Floudas D."/>
            <person name="Sun H."/>
            <person name="Yadav J.S."/>
            <person name="Pangilinan J."/>
            <person name="Larsson K.H."/>
            <person name="Matsuura K."/>
            <person name="Barry K."/>
            <person name="Labutti K."/>
            <person name="Kuo R."/>
            <person name="Ohm R.A."/>
            <person name="Bhattacharya S.S."/>
            <person name="Shirouzu T."/>
            <person name="Yoshinaga Y."/>
            <person name="Martin F.M."/>
            <person name="Grigoriev I.V."/>
            <person name="Hibbett D.S."/>
        </authorList>
    </citation>
    <scope>NUCLEOTIDE SEQUENCE [LARGE SCALE GENOMIC DNA]</scope>
    <source>
        <strain evidence="2 3">CBS 109695</strain>
    </source>
</reference>
<dbReference type="EMBL" id="KV417536">
    <property type="protein sequence ID" value="KZP22881.1"/>
    <property type="molecule type" value="Genomic_DNA"/>
</dbReference>
<dbReference type="AlphaFoldDB" id="A0A166LEW7"/>